<proteinExistence type="predicted"/>
<evidence type="ECO:0000256" key="1">
    <source>
        <dbReference type="SAM" id="MobiDB-lite"/>
    </source>
</evidence>
<dbReference type="Proteomes" id="UP001521074">
    <property type="component" value="Unassembled WGS sequence"/>
</dbReference>
<reference evidence="2 3" key="1">
    <citation type="submission" date="2021-12" db="EMBL/GenBank/DDBJ databases">
        <title>Genome sequence of Acetobacter sicerae DmPark20a_162.</title>
        <authorList>
            <person name="Chaston J.M."/>
        </authorList>
    </citation>
    <scope>NUCLEOTIDE SEQUENCE [LARGE SCALE GENOMIC DNA]</scope>
    <source>
        <strain evidence="2 3">DmPark20a_162</strain>
    </source>
</reference>
<feature type="region of interest" description="Disordered" evidence="1">
    <location>
        <begin position="1"/>
        <end position="26"/>
    </location>
</feature>
<accession>A0ABS8VUY2</accession>
<evidence type="ECO:0000313" key="2">
    <source>
        <dbReference type="EMBL" id="MCE0744790.1"/>
    </source>
</evidence>
<comment type="caution">
    <text evidence="2">The sequence shown here is derived from an EMBL/GenBank/DDBJ whole genome shotgun (WGS) entry which is preliminary data.</text>
</comment>
<evidence type="ECO:0000313" key="3">
    <source>
        <dbReference type="Proteomes" id="UP001521074"/>
    </source>
</evidence>
<protein>
    <submittedName>
        <fullName evidence="2">Uncharacterized protein</fullName>
    </submittedName>
</protein>
<name>A0ABS8VUY2_9PROT</name>
<organism evidence="2 3">
    <name type="scientific">Acetobacter sicerae</name>
    <dbReference type="NCBI Taxonomy" id="85325"/>
    <lineage>
        <taxon>Bacteria</taxon>
        <taxon>Pseudomonadati</taxon>
        <taxon>Pseudomonadota</taxon>
        <taxon>Alphaproteobacteria</taxon>
        <taxon>Acetobacterales</taxon>
        <taxon>Acetobacteraceae</taxon>
        <taxon>Acetobacter</taxon>
    </lineage>
</organism>
<gene>
    <name evidence="2" type="ORF">LWC05_12960</name>
</gene>
<keyword evidence="3" id="KW-1185">Reference proteome</keyword>
<sequence length="175" mass="18316">MPSDSSSASKAPVPRLQGSMPSFSPRRRSVLRGSVMGAAVLALDGCGLLDQRTFNPRASRPPKVYIPPPPPGPPPIPPLIQLVAGTPEQEWGGPVRAVVRKALDRKPNILFQVQAVAPPGADPDATRTALSRLVSSDAQAVTDAIVAAGASPAQVEMSAMPDSTVTEPTIRVYVR</sequence>
<dbReference type="EMBL" id="JAJSOJ010000045">
    <property type="protein sequence ID" value="MCE0744790.1"/>
    <property type="molecule type" value="Genomic_DNA"/>
</dbReference>
<dbReference type="RefSeq" id="WP_173575170.1">
    <property type="nucleotide sequence ID" value="NZ_JAAABN010000025.1"/>
</dbReference>